<dbReference type="PRINTS" id="PR00206">
    <property type="entry name" value="CONNEXIN"/>
</dbReference>
<evidence type="ECO:0000313" key="9">
    <source>
        <dbReference type="EMBL" id="CAG5098416.1"/>
    </source>
</evidence>
<feature type="domain" description="Connexin N-terminal" evidence="7">
    <location>
        <begin position="42"/>
        <end position="75"/>
    </location>
</feature>
<dbReference type="Gene3D" id="1.20.1440.80">
    <property type="entry name" value="Gap junction channel protein cysteine-rich domain"/>
    <property type="match status" value="1"/>
</dbReference>
<evidence type="ECO:0000256" key="6">
    <source>
        <dbReference type="SAM" id="Phobius"/>
    </source>
</evidence>
<evidence type="ECO:0000256" key="5">
    <source>
        <dbReference type="ARBA" id="ARBA00023136"/>
    </source>
</evidence>
<evidence type="ECO:0000256" key="4">
    <source>
        <dbReference type="ARBA" id="ARBA00022989"/>
    </source>
</evidence>
<name>A0ABN7SIL6_OIKDI</name>
<dbReference type="SMART" id="SM01089">
    <property type="entry name" value="Connexin_CCC"/>
    <property type="match status" value="1"/>
</dbReference>
<protein>
    <submittedName>
        <fullName evidence="9">Oidioi.mRNA.OKI2018_I69.XSR.g15648.t1.cds</fullName>
    </submittedName>
</protein>
<dbReference type="SMART" id="SM00037">
    <property type="entry name" value="CNX"/>
    <property type="match status" value="1"/>
</dbReference>
<sequence length="258" mass="29297">MGWHLVERVVDSVSAYATLTGRLWTTVLFLLRIVVITSIGEHVYGDEQSAFDCNTKETGCPNACYSAFAPISQIRFWGAQIICVATPGAFFVVYSIQSKNKLSKCVSHAHPAKAEEEQLSICILSQAQAVARLLLECCFFYGQMLLYGTEVNMLYICEQSPCPLPTQCWVSRPMEKTIFLRFMTIMNAFSILLSMIEILQLMSRRARKMILKHRIKKLQNAQSFDDLSTSSASSSEIHEKYAISENEFKKPIRNKFYV</sequence>
<dbReference type="InterPro" id="IPR013092">
    <property type="entry name" value="Connexin_N"/>
</dbReference>
<dbReference type="InterPro" id="IPR019570">
    <property type="entry name" value="Connexin_CCC"/>
</dbReference>
<dbReference type="Proteomes" id="UP001158576">
    <property type="component" value="Chromosome XSR"/>
</dbReference>
<accession>A0ABN7SIL6</accession>
<reference evidence="9 10" key="1">
    <citation type="submission" date="2021-04" db="EMBL/GenBank/DDBJ databases">
        <authorList>
            <person name="Bliznina A."/>
        </authorList>
    </citation>
    <scope>NUCLEOTIDE SEQUENCE [LARGE SCALE GENOMIC DNA]</scope>
</reference>
<dbReference type="PANTHER" id="PTHR11984">
    <property type="entry name" value="CONNEXIN"/>
    <property type="match status" value="1"/>
</dbReference>
<gene>
    <name evidence="9" type="ORF">OKIOD_LOCUS7206</name>
</gene>
<evidence type="ECO:0000259" key="8">
    <source>
        <dbReference type="SMART" id="SM01089"/>
    </source>
</evidence>
<dbReference type="InterPro" id="IPR000500">
    <property type="entry name" value="Connexin"/>
</dbReference>
<dbReference type="PANTHER" id="PTHR11984:SF53">
    <property type="entry name" value="GAP JUNCTION PROTEIN"/>
    <property type="match status" value="1"/>
</dbReference>
<evidence type="ECO:0000256" key="1">
    <source>
        <dbReference type="ARBA" id="ARBA00004651"/>
    </source>
</evidence>
<dbReference type="EMBL" id="OU015569">
    <property type="protein sequence ID" value="CAG5098416.1"/>
    <property type="molecule type" value="Genomic_DNA"/>
</dbReference>
<keyword evidence="4 6" id="KW-1133">Transmembrane helix</keyword>
<keyword evidence="5 6" id="KW-0472">Membrane</keyword>
<evidence type="ECO:0000256" key="2">
    <source>
        <dbReference type="ARBA" id="ARBA00022475"/>
    </source>
</evidence>
<keyword evidence="2" id="KW-1003">Cell membrane</keyword>
<feature type="transmembrane region" description="Helical" evidence="6">
    <location>
        <begin position="178"/>
        <end position="199"/>
    </location>
</feature>
<evidence type="ECO:0000259" key="7">
    <source>
        <dbReference type="SMART" id="SM00037"/>
    </source>
</evidence>
<feature type="domain" description="Connexin cysteine-rich" evidence="8">
    <location>
        <begin position="135"/>
        <end position="201"/>
    </location>
</feature>
<dbReference type="InterPro" id="IPR038359">
    <property type="entry name" value="Connexin_N_sf"/>
</dbReference>
<comment type="subcellular location">
    <subcellularLocation>
        <location evidence="1">Cell membrane</location>
        <topology evidence="1">Multi-pass membrane protein</topology>
    </subcellularLocation>
</comment>
<evidence type="ECO:0000256" key="3">
    <source>
        <dbReference type="ARBA" id="ARBA00022692"/>
    </source>
</evidence>
<organism evidence="9 10">
    <name type="scientific">Oikopleura dioica</name>
    <name type="common">Tunicate</name>
    <dbReference type="NCBI Taxonomy" id="34765"/>
    <lineage>
        <taxon>Eukaryota</taxon>
        <taxon>Metazoa</taxon>
        <taxon>Chordata</taxon>
        <taxon>Tunicata</taxon>
        <taxon>Appendicularia</taxon>
        <taxon>Copelata</taxon>
        <taxon>Oikopleuridae</taxon>
        <taxon>Oikopleura</taxon>
    </lineage>
</organism>
<evidence type="ECO:0000313" key="10">
    <source>
        <dbReference type="Proteomes" id="UP001158576"/>
    </source>
</evidence>
<dbReference type="Pfam" id="PF00029">
    <property type="entry name" value="Connexin"/>
    <property type="match status" value="1"/>
</dbReference>
<keyword evidence="3 6" id="KW-0812">Transmembrane</keyword>
<keyword evidence="10" id="KW-1185">Reference proteome</keyword>
<proteinExistence type="predicted"/>